<protein>
    <submittedName>
        <fullName evidence="1">Uncharacterized protein</fullName>
    </submittedName>
</protein>
<dbReference type="EMBL" id="NJAJ01000031">
    <property type="protein sequence ID" value="PHM64358.1"/>
    <property type="molecule type" value="Genomic_DNA"/>
</dbReference>
<dbReference type="AlphaFoldDB" id="A0A2D0KLU5"/>
<reference evidence="1 2" key="1">
    <citation type="journal article" date="2017" name="Nat. Microbiol.">
        <title>Natural product diversity associated with the nematode symbionts Photorhabdus and Xenorhabdus.</title>
        <authorList>
            <person name="Tobias N.J."/>
            <person name="Wolff H."/>
            <person name="Djahanschiri B."/>
            <person name="Grundmann F."/>
            <person name="Kronenwerth M."/>
            <person name="Shi Y.M."/>
            <person name="Simonyi S."/>
            <person name="Grun P."/>
            <person name="Shapiro-Ilan D."/>
            <person name="Pidot S.J."/>
            <person name="Stinear T.P."/>
            <person name="Ebersberger I."/>
            <person name="Bode H.B."/>
        </authorList>
    </citation>
    <scope>NUCLEOTIDE SEQUENCE [LARGE SCALE GENOMIC DNA]</scope>
    <source>
        <strain evidence="1 2">DSM 17904</strain>
    </source>
</reference>
<sequence>MHRQENDYQRYENIWVAEFSYGYHGSEQQKQRRYRAQALIYANSQHQALIQLSNHMLNSLKATEGEYEKILPFLQYLNNSAQLEKRLILNLDKINIEQSILVLESLDISERLPIDTGELSITQYRCVPFIGDNSFNRHWISDDLYTLLYRQQQNKIQYSHS</sequence>
<keyword evidence="2" id="KW-1185">Reference proteome</keyword>
<accession>A0A2D0KLU5</accession>
<name>A0A2D0KLU5_9GAMM</name>
<organism evidence="1 2">
    <name type="scientific">Xenorhabdus stockiae</name>
    <dbReference type="NCBI Taxonomy" id="351614"/>
    <lineage>
        <taxon>Bacteria</taxon>
        <taxon>Pseudomonadati</taxon>
        <taxon>Pseudomonadota</taxon>
        <taxon>Gammaproteobacteria</taxon>
        <taxon>Enterobacterales</taxon>
        <taxon>Morganellaceae</taxon>
        <taxon>Xenorhabdus</taxon>
    </lineage>
</organism>
<dbReference type="Proteomes" id="UP000222366">
    <property type="component" value="Unassembled WGS sequence"/>
</dbReference>
<evidence type="ECO:0000313" key="2">
    <source>
        <dbReference type="Proteomes" id="UP000222366"/>
    </source>
</evidence>
<dbReference type="RefSeq" id="WP_099125604.1">
    <property type="nucleotide sequence ID" value="NZ_CAWNRH010000106.1"/>
</dbReference>
<proteinExistence type="predicted"/>
<comment type="caution">
    <text evidence="1">The sequence shown here is derived from an EMBL/GenBank/DDBJ whole genome shotgun (WGS) entry which is preliminary data.</text>
</comment>
<evidence type="ECO:0000313" key="1">
    <source>
        <dbReference type="EMBL" id="PHM64358.1"/>
    </source>
</evidence>
<gene>
    <name evidence="1" type="ORF">Xsto_03115</name>
</gene>